<dbReference type="SUPFAM" id="SSF51735">
    <property type="entry name" value="NAD(P)-binding Rossmann-fold domains"/>
    <property type="match status" value="1"/>
</dbReference>
<evidence type="ECO:0000256" key="1">
    <source>
        <dbReference type="ARBA" id="ARBA00001947"/>
    </source>
</evidence>
<feature type="domain" description="Enoyl reductase (ER)" evidence="6">
    <location>
        <begin position="10"/>
        <end position="353"/>
    </location>
</feature>
<evidence type="ECO:0000256" key="5">
    <source>
        <dbReference type="ARBA" id="ARBA00023002"/>
    </source>
</evidence>
<dbReference type="InterPro" id="IPR013154">
    <property type="entry name" value="ADH-like_N"/>
</dbReference>
<dbReference type="GO" id="GO:0034079">
    <property type="term" value="P:butanediol biosynthetic process"/>
    <property type="evidence" value="ECO:0007669"/>
    <property type="project" value="TreeGrafter"/>
</dbReference>
<evidence type="ECO:0000313" key="8">
    <source>
        <dbReference type="Proteomes" id="UP000033540"/>
    </source>
</evidence>
<comment type="similarity">
    <text evidence="2">Belongs to the zinc-containing alcohol dehydrogenase family.</text>
</comment>
<dbReference type="Gene3D" id="3.40.50.720">
    <property type="entry name" value="NAD(P)-binding Rossmann-like Domain"/>
    <property type="match status" value="1"/>
</dbReference>
<dbReference type="GO" id="GO:0005737">
    <property type="term" value="C:cytoplasm"/>
    <property type="evidence" value="ECO:0007669"/>
    <property type="project" value="TreeGrafter"/>
</dbReference>
<evidence type="ECO:0000256" key="2">
    <source>
        <dbReference type="ARBA" id="ARBA00008072"/>
    </source>
</evidence>
<dbReference type="Gene3D" id="3.90.180.10">
    <property type="entry name" value="Medium-chain alcohol dehydrogenases, catalytic domain"/>
    <property type="match status" value="1"/>
</dbReference>
<dbReference type="GO" id="GO:0000721">
    <property type="term" value="F:(R,R)-butanediol dehydrogenase activity"/>
    <property type="evidence" value="ECO:0007669"/>
    <property type="project" value="TreeGrafter"/>
</dbReference>
<comment type="cofactor">
    <cofactor evidence="1">
        <name>Zn(2+)</name>
        <dbReference type="ChEBI" id="CHEBI:29105"/>
    </cofactor>
</comment>
<reference evidence="7 8" key="1">
    <citation type="submission" date="2015-02" db="EMBL/GenBank/DDBJ databases">
        <title>Draft genome sequence of Aspergillus parasiticus SU-1.</title>
        <authorList>
            <person name="Yu J."/>
            <person name="Fedorova N."/>
            <person name="Yin Y."/>
            <person name="Losada L."/>
            <person name="Zafar N."/>
            <person name="Taujale R."/>
            <person name="Ehrlich K.C."/>
            <person name="Bhatnagar D."/>
            <person name="Cleveland T.E."/>
            <person name="Bennett J.W."/>
            <person name="Nierman W.C."/>
        </authorList>
    </citation>
    <scope>NUCLEOTIDE SEQUENCE [LARGE SCALE GENOMIC DNA]</scope>
    <source>
        <strain evidence="8">ATCC 56775 / NRRL 5862 / SRRC 143 / SU-1</strain>
    </source>
</reference>
<proteinExistence type="inferred from homology"/>
<keyword evidence="3" id="KW-0479">Metal-binding</keyword>
<dbReference type="Pfam" id="PF08240">
    <property type="entry name" value="ADH_N"/>
    <property type="match status" value="1"/>
</dbReference>
<dbReference type="STRING" id="1403190.A0A0F0IAR0"/>
<dbReference type="PANTHER" id="PTHR43161:SF23">
    <property type="entry name" value="(R,R)-BUTANEDIOL DEHYDROGENASE-RELATED"/>
    <property type="match status" value="1"/>
</dbReference>
<comment type="caution">
    <text evidence="7">The sequence shown here is derived from an EMBL/GenBank/DDBJ whole genome shotgun (WGS) entry which is preliminary data.</text>
</comment>
<dbReference type="Pfam" id="PF00107">
    <property type="entry name" value="ADH_zinc_N"/>
    <property type="match status" value="1"/>
</dbReference>
<dbReference type="CDD" id="cd08233">
    <property type="entry name" value="butanediol_DH_like"/>
    <property type="match status" value="1"/>
</dbReference>
<dbReference type="OrthoDB" id="3941538at2759"/>
<organism evidence="7 8">
    <name type="scientific">Aspergillus parasiticus (strain ATCC 56775 / NRRL 5862 / SRRC 143 / SU-1)</name>
    <dbReference type="NCBI Taxonomy" id="1403190"/>
    <lineage>
        <taxon>Eukaryota</taxon>
        <taxon>Fungi</taxon>
        <taxon>Dikarya</taxon>
        <taxon>Ascomycota</taxon>
        <taxon>Pezizomycotina</taxon>
        <taxon>Eurotiomycetes</taxon>
        <taxon>Eurotiomycetidae</taxon>
        <taxon>Eurotiales</taxon>
        <taxon>Aspergillaceae</taxon>
        <taxon>Aspergillus</taxon>
        <taxon>Aspergillus subgen. Circumdati</taxon>
    </lineage>
</organism>
<name>A0A0F0IAR0_ASPPU</name>
<evidence type="ECO:0000313" key="7">
    <source>
        <dbReference type="EMBL" id="KJK64181.1"/>
    </source>
</evidence>
<dbReference type="Proteomes" id="UP000033540">
    <property type="component" value="Unassembled WGS sequence"/>
</dbReference>
<dbReference type="InterPro" id="IPR013149">
    <property type="entry name" value="ADH-like_C"/>
</dbReference>
<dbReference type="SMART" id="SM00829">
    <property type="entry name" value="PKS_ER"/>
    <property type="match status" value="1"/>
</dbReference>
<keyword evidence="4" id="KW-0862">Zinc</keyword>
<dbReference type="PANTHER" id="PTHR43161">
    <property type="entry name" value="SORBITOL DEHYDROGENASE"/>
    <property type="match status" value="1"/>
</dbReference>
<dbReference type="InterPro" id="IPR036291">
    <property type="entry name" value="NAD(P)-bd_dom_sf"/>
</dbReference>
<dbReference type="EMBL" id="JZEE01000519">
    <property type="protein sequence ID" value="KJK64181.1"/>
    <property type="molecule type" value="Genomic_DNA"/>
</dbReference>
<dbReference type="InterPro" id="IPR011032">
    <property type="entry name" value="GroES-like_sf"/>
</dbReference>
<accession>A0A0F0IAR0</accession>
<dbReference type="GO" id="GO:0046872">
    <property type="term" value="F:metal ion binding"/>
    <property type="evidence" value="ECO:0007669"/>
    <property type="project" value="UniProtKB-KW"/>
</dbReference>
<evidence type="ECO:0000256" key="3">
    <source>
        <dbReference type="ARBA" id="ARBA00022723"/>
    </source>
</evidence>
<protein>
    <submittedName>
        <fullName evidence="7">Zinc-binding dehydrogenase</fullName>
    </submittedName>
</protein>
<dbReference type="AlphaFoldDB" id="A0A0F0IAR0"/>
<evidence type="ECO:0000256" key="4">
    <source>
        <dbReference type="ARBA" id="ARBA00022833"/>
    </source>
</evidence>
<dbReference type="InterPro" id="IPR020843">
    <property type="entry name" value="ER"/>
</dbReference>
<keyword evidence="5" id="KW-0560">Oxidoreductase</keyword>
<dbReference type="SUPFAM" id="SSF50129">
    <property type="entry name" value="GroES-like"/>
    <property type="match status" value="1"/>
</dbReference>
<sequence length="365" mass="39246">MKAARFYAAGDIRIEEVETPEASEDKALVQVEWCGICGSDVNEYVQGPMSIPHTRTGPHPLTGDILPVTLGHELSGRIIQAPSTSSFTPGQAVIIDPRYYCSSCTACTSSVTNCCQSLGFLGLSGGGGGFSEKIAVPPAMLHPIPDNTDMATATLIEPLAVAWHAVRCSGVKDFKSLPILVIGGGPVGVATVFVLRAWGADQIYISETARRRREFLKDLVQATFDPIDVHVGSECRSLTNGSGIGLVFDCAGSQKGLEAACDALRFHGLYVNLAVPKSAISLPPMYFMRKELTYKSFLAYDDADFKATVAAFTEGKFAGVERMITRRIALEELVEKGFKTLLQNPDEHIKIVAAARALPSSDWTL</sequence>
<gene>
    <name evidence="7" type="ORF">P875_00138389</name>
</gene>
<evidence type="ECO:0000259" key="6">
    <source>
        <dbReference type="SMART" id="SM00829"/>
    </source>
</evidence>